<evidence type="ECO:0000256" key="3">
    <source>
        <dbReference type="ARBA" id="ARBA00022833"/>
    </source>
</evidence>
<dbReference type="EMBL" id="MU004191">
    <property type="protein sequence ID" value="KAF2493818.1"/>
    <property type="molecule type" value="Genomic_DNA"/>
</dbReference>
<evidence type="ECO:0000256" key="2">
    <source>
        <dbReference type="ARBA" id="ARBA00022723"/>
    </source>
</evidence>
<feature type="domain" description="CENP-V/GFA" evidence="5">
    <location>
        <begin position="23"/>
        <end position="145"/>
    </location>
</feature>
<dbReference type="GO" id="GO:0046872">
    <property type="term" value="F:metal ion binding"/>
    <property type="evidence" value="ECO:0007669"/>
    <property type="project" value="UniProtKB-KW"/>
</dbReference>
<dbReference type="InterPro" id="IPR006913">
    <property type="entry name" value="CENP-V/GFA"/>
</dbReference>
<reference evidence="6" key="1">
    <citation type="journal article" date="2020" name="Stud. Mycol.">
        <title>101 Dothideomycetes genomes: a test case for predicting lifestyles and emergence of pathogens.</title>
        <authorList>
            <person name="Haridas S."/>
            <person name="Albert R."/>
            <person name="Binder M."/>
            <person name="Bloem J."/>
            <person name="Labutti K."/>
            <person name="Salamov A."/>
            <person name="Andreopoulos B."/>
            <person name="Baker S."/>
            <person name="Barry K."/>
            <person name="Bills G."/>
            <person name="Bluhm B."/>
            <person name="Cannon C."/>
            <person name="Castanera R."/>
            <person name="Culley D."/>
            <person name="Daum C."/>
            <person name="Ezra D."/>
            <person name="Gonzalez J."/>
            <person name="Henrissat B."/>
            <person name="Kuo A."/>
            <person name="Liang C."/>
            <person name="Lipzen A."/>
            <person name="Lutzoni F."/>
            <person name="Magnuson J."/>
            <person name="Mondo S."/>
            <person name="Nolan M."/>
            <person name="Ohm R."/>
            <person name="Pangilinan J."/>
            <person name="Park H.-J."/>
            <person name="Ramirez L."/>
            <person name="Alfaro M."/>
            <person name="Sun H."/>
            <person name="Tritt A."/>
            <person name="Yoshinaga Y."/>
            <person name="Zwiers L.-H."/>
            <person name="Turgeon B."/>
            <person name="Goodwin S."/>
            <person name="Spatafora J."/>
            <person name="Crous P."/>
            <person name="Grigoriev I."/>
        </authorList>
    </citation>
    <scope>NUCLEOTIDE SEQUENCE</scope>
    <source>
        <strain evidence="6">CBS 269.34</strain>
    </source>
</reference>
<keyword evidence="4" id="KW-0456">Lyase</keyword>
<dbReference type="Gene3D" id="3.90.1590.10">
    <property type="entry name" value="glutathione-dependent formaldehyde- activating enzyme (gfa)"/>
    <property type="match status" value="1"/>
</dbReference>
<keyword evidence="2" id="KW-0479">Metal-binding</keyword>
<dbReference type="PROSITE" id="PS51891">
    <property type="entry name" value="CENP_V_GFA"/>
    <property type="match status" value="1"/>
</dbReference>
<dbReference type="Proteomes" id="UP000799750">
    <property type="component" value="Unassembled WGS sequence"/>
</dbReference>
<dbReference type="InterPro" id="IPR011057">
    <property type="entry name" value="Mss4-like_sf"/>
</dbReference>
<organism evidence="6 7">
    <name type="scientific">Lophium mytilinum</name>
    <dbReference type="NCBI Taxonomy" id="390894"/>
    <lineage>
        <taxon>Eukaryota</taxon>
        <taxon>Fungi</taxon>
        <taxon>Dikarya</taxon>
        <taxon>Ascomycota</taxon>
        <taxon>Pezizomycotina</taxon>
        <taxon>Dothideomycetes</taxon>
        <taxon>Pleosporomycetidae</taxon>
        <taxon>Mytilinidiales</taxon>
        <taxon>Mytilinidiaceae</taxon>
        <taxon>Lophium</taxon>
    </lineage>
</organism>
<accession>A0A6A6QMS8</accession>
<evidence type="ECO:0000256" key="1">
    <source>
        <dbReference type="ARBA" id="ARBA00005495"/>
    </source>
</evidence>
<evidence type="ECO:0000259" key="5">
    <source>
        <dbReference type="PROSITE" id="PS51891"/>
    </source>
</evidence>
<keyword evidence="7" id="KW-1185">Reference proteome</keyword>
<comment type="similarity">
    <text evidence="1">Belongs to the Gfa family.</text>
</comment>
<dbReference type="GO" id="GO:0016846">
    <property type="term" value="F:carbon-sulfur lyase activity"/>
    <property type="evidence" value="ECO:0007669"/>
    <property type="project" value="InterPro"/>
</dbReference>
<proteinExistence type="inferred from homology"/>
<dbReference type="PANTHER" id="PTHR33337">
    <property type="entry name" value="GFA DOMAIN-CONTAINING PROTEIN"/>
    <property type="match status" value="1"/>
</dbReference>
<sequence>MASPPPQPPSTPHYSTLPSLFPLTGGCVCRKIRYTILAAPLAVNCCHCRWCQRETGASFALNAILEAQHVRHAPSPAAQPILSTIPSVSGAGQTLARCLDCGVVMWSNYAFHGPLTRIVRVGTLDEPDALRPDAHIFTESKQPWVELSGERAFVGYYDVEKVWRRESLERLEVLKPEVERWRRETGGKKMDALGG</sequence>
<gene>
    <name evidence="6" type="ORF">BU16DRAFT_590540</name>
</gene>
<name>A0A6A6QMS8_9PEZI</name>
<dbReference type="AlphaFoldDB" id="A0A6A6QMS8"/>
<dbReference type="Pfam" id="PF04828">
    <property type="entry name" value="GFA"/>
    <property type="match status" value="1"/>
</dbReference>
<dbReference type="SUPFAM" id="SSF51316">
    <property type="entry name" value="Mss4-like"/>
    <property type="match status" value="1"/>
</dbReference>
<evidence type="ECO:0000313" key="7">
    <source>
        <dbReference type="Proteomes" id="UP000799750"/>
    </source>
</evidence>
<protein>
    <recommendedName>
        <fullName evidence="5">CENP-V/GFA domain-containing protein</fullName>
    </recommendedName>
</protein>
<dbReference type="OrthoDB" id="406544at2759"/>
<keyword evidence="3" id="KW-0862">Zinc</keyword>
<dbReference type="PANTHER" id="PTHR33337:SF33">
    <property type="entry name" value="CENP-V_GFA DOMAIN-CONTAINING PROTEIN"/>
    <property type="match status" value="1"/>
</dbReference>
<evidence type="ECO:0000256" key="4">
    <source>
        <dbReference type="ARBA" id="ARBA00023239"/>
    </source>
</evidence>
<evidence type="ECO:0000313" key="6">
    <source>
        <dbReference type="EMBL" id="KAF2493818.1"/>
    </source>
</evidence>